<dbReference type="InterPro" id="IPR024077">
    <property type="entry name" value="Neurolysin/TOP_dom2"/>
</dbReference>
<dbReference type="InterPro" id="IPR001567">
    <property type="entry name" value="Pept_M3A_M3B_dom"/>
</dbReference>
<evidence type="ECO:0000256" key="1">
    <source>
        <dbReference type="ARBA" id="ARBA00006040"/>
    </source>
</evidence>
<dbReference type="AlphaFoldDB" id="A0A553K478"/>
<evidence type="ECO:0000256" key="6">
    <source>
        <dbReference type="ARBA" id="ARBA00023049"/>
    </source>
</evidence>
<keyword evidence="5 7" id="KW-0862">Zinc</keyword>
<dbReference type="GO" id="GO:0006508">
    <property type="term" value="P:proteolysis"/>
    <property type="evidence" value="ECO:0007669"/>
    <property type="project" value="UniProtKB-KW"/>
</dbReference>
<dbReference type="Proteomes" id="UP000317638">
    <property type="component" value="Unassembled WGS sequence"/>
</dbReference>
<feature type="domain" description="Peptidase M3A/M3B catalytic" evidence="8">
    <location>
        <begin position="230"/>
        <end position="678"/>
    </location>
</feature>
<dbReference type="Gene3D" id="3.40.390.10">
    <property type="entry name" value="Collagenase (Catalytic Domain)"/>
    <property type="match status" value="1"/>
</dbReference>
<name>A0A553K478_9ACTN</name>
<evidence type="ECO:0000256" key="4">
    <source>
        <dbReference type="ARBA" id="ARBA00022801"/>
    </source>
</evidence>
<gene>
    <name evidence="9" type="ORF">FOJ82_00905</name>
</gene>
<dbReference type="PANTHER" id="PTHR43660:SF1">
    <property type="entry name" value="DIPEPTIDYL CARBOXYPEPTIDASE"/>
    <property type="match status" value="1"/>
</dbReference>
<evidence type="ECO:0000313" key="9">
    <source>
        <dbReference type="EMBL" id="TRY19496.1"/>
    </source>
</evidence>
<comment type="cofactor">
    <cofactor evidence="7">
        <name>Zn(2+)</name>
        <dbReference type="ChEBI" id="CHEBI:29105"/>
    </cofactor>
    <text evidence="7">Binds 1 zinc ion.</text>
</comment>
<keyword evidence="3 7" id="KW-0479">Metal-binding</keyword>
<evidence type="ECO:0000256" key="5">
    <source>
        <dbReference type="ARBA" id="ARBA00022833"/>
    </source>
</evidence>
<dbReference type="GO" id="GO:0005829">
    <property type="term" value="C:cytosol"/>
    <property type="evidence" value="ECO:0007669"/>
    <property type="project" value="TreeGrafter"/>
</dbReference>
<accession>A0A553K478</accession>
<dbReference type="InterPro" id="IPR045090">
    <property type="entry name" value="Pept_M3A_M3B"/>
</dbReference>
<dbReference type="CDD" id="cd06456">
    <property type="entry name" value="M3A_DCP"/>
    <property type="match status" value="1"/>
</dbReference>
<dbReference type="GO" id="GO:0004180">
    <property type="term" value="F:carboxypeptidase activity"/>
    <property type="evidence" value="ECO:0007669"/>
    <property type="project" value="TreeGrafter"/>
</dbReference>
<dbReference type="Pfam" id="PF01432">
    <property type="entry name" value="Peptidase_M3"/>
    <property type="match status" value="1"/>
</dbReference>
<evidence type="ECO:0000256" key="7">
    <source>
        <dbReference type="RuleBase" id="RU003435"/>
    </source>
</evidence>
<comment type="similarity">
    <text evidence="1 7">Belongs to the peptidase M3 family.</text>
</comment>
<protein>
    <submittedName>
        <fullName evidence="9">M3 family metallopeptidase</fullName>
    </submittedName>
</protein>
<dbReference type="PANTHER" id="PTHR43660">
    <property type="entry name" value="DIPEPTIDYL CARBOXYPEPTIDASE"/>
    <property type="match status" value="1"/>
</dbReference>
<keyword evidence="2 7" id="KW-0645">Protease</keyword>
<dbReference type="Gene3D" id="1.10.1370.10">
    <property type="entry name" value="Neurolysin, domain 3"/>
    <property type="match status" value="1"/>
</dbReference>
<dbReference type="InterPro" id="IPR024079">
    <property type="entry name" value="MetalloPept_cat_dom_sf"/>
</dbReference>
<evidence type="ECO:0000256" key="2">
    <source>
        <dbReference type="ARBA" id="ARBA00022670"/>
    </source>
</evidence>
<organism evidence="9 10">
    <name type="scientific">Tessaracoccus rhinocerotis</name>
    <dbReference type="NCBI Taxonomy" id="1689449"/>
    <lineage>
        <taxon>Bacteria</taxon>
        <taxon>Bacillati</taxon>
        <taxon>Actinomycetota</taxon>
        <taxon>Actinomycetes</taxon>
        <taxon>Propionibacteriales</taxon>
        <taxon>Propionibacteriaceae</taxon>
        <taxon>Tessaracoccus</taxon>
    </lineage>
</organism>
<reference evidence="9 10" key="1">
    <citation type="submission" date="2019-07" db="EMBL/GenBank/DDBJ databases">
        <authorList>
            <person name="Zhou L.-Y."/>
        </authorList>
    </citation>
    <scope>NUCLEOTIDE SEQUENCE [LARGE SCALE GENOMIC DNA]</scope>
    <source>
        <strain evidence="9 10">YIM 101269</strain>
    </source>
</reference>
<comment type="caution">
    <text evidence="9">The sequence shown here is derived from an EMBL/GenBank/DDBJ whole genome shotgun (WGS) entry which is preliminary data.</text>
</comment>
<keyword evidence="10" id="KW-1185">Reference proteome</keyword>
<proteinExistence type="inferred from homology"/>
<dbReference type="FunFam" id="3.40.390.10:FF:000009">
    <property type="entry name" value="Oligopeptidase A"/>
    <property type="match status" value="1"/>
</dbReference>
<evidence type="ECO:0000259" key="8">
    <source>
        <dbReference type="Pfam" id="PF01432"/>
    </source>
</evidence>
<dbReference type="OrthoDB" id="9773538at2"/>
<dbReference type="Gene3D" id="1.10.1370.40">
    <property type="match status" value="1"/>
</dbReference>
<evidence type="ECO:0000256" key="3">
    <source>
        <dbReference type="ARBA" id="ARBA00022723"/>
    </source>
</evidence>
<dbReference type="RefSeq" id="WP_143936585.1">
    <property type="nucleotide sequence ID" value="NZ_VKKG01000001.1"/>
</dbReference>
<keyword evidence="6 7" id="KW-0482">Metalloprotease</keyword>
<dbReference type="GO" id="GO:0004222">
    <property type="term" value="F:metalloendopeptidase activity"/>
    <property type="evidence" value="ECO:0007669"/>
    <property type="project" value="InterPro"/>
</dbReference>
<dbReference type="EMBL" id="VKKG01000001">
    <property type="protein sequence ID" value="TRY19496.1"/>
    <property type="molecule type" value="Genomic_DNA"/>
</dbReference>
<dbReference type="InterPro" id="IPR034005">
    <property type="entry name" value="M3A_DCP"/>
</dbReference>
<evidence type="ECO:0000313" key="10">
    <source>
        <dbReference type="Proteomes" id="UP000317638"/>
    </source>
</evidence>
<sequence length="680" mass="74721">MTNPLLQPSELPFQLPDYANLGDDQVREAISIGMAEQLNTLDAIATNPHIPTVANTLEDWERSGATLTRAMNAFWVAKAADTNPVRDAIEEEFAPKLAAHGDAILLDARLYERLLQLKDRGERGEIELDAQDSHRIEEHLRAFRRGGIALPEAEKERLRALNVELATLSAQFQELLVAGRNAAGVHVTDPAELDGLSDDDRASARSSAEAAGLDGWLIDIVNTTTQPALEDLTDRGLRERIFRASVARGLAGEHDTRELAVRTAHLRHERAQLLGFEHHVAYVAGDGCARTTGAINQLLAQVAPGARELVEREAVELQALLAKDAPDATLEPWDWQFYAARAAAANSVDQQALRPYLEFERVLHEGVFAAATALYGITFHERPELVGYTADARVFEVREDDGAVLGAVVIDPFTRPTKQGGAWMTSIVDQSLLFGDLPVVTNTCNFPRPAAGSPSLLTWDNVITLFHEFGHDLHGLLSHVRYASLSGTAVPTDFVEFPSQVNEIWAWEPALIARYAVHHETGEPIPAEWIDRLVAGRRQGIGHQTFETVAAQLLDQAWHQSAVEELPGGAEEVEAFEAGALEAAGVSFPLVPPRYRSAYFAHIFSGGYGAAYYSYLWSEVMDADTVAWFREAGGLSRETGERFRRRLLAPGGSVEAMDSYRDFRGADPDVRHLLERFGLG</sequence>
<keyword evidence="4 7" id="KW-0378">Hydrolase</keyword>
<dbReference type="SUPFAM" id="SSF55486">
    <property type="entry name" value="Metalloproteases ('zincins'), catalytic domain"/>
    <property type="match status" value="1"/>
</dbReference>
<dbReference type="GO" id="GO:0046872">
    <property type="term" value="F:metal ion binding"/>
    <property type="evidence" value="ECO:0007669"/>
    <property type="project" value="UniProtKB-UniRule"/>
</dbReference>